<accession>A0ABT8KJ30</accession>
<dbReference type="SUPFAM" id="SSF53335">
    <property type="entry name" value="S-adenosyl-L-methionine-dependent methyltransferases"/>
    <property type="match status" value="1"/>
</dbReference>
<dbReference type="Pfam" id="PF08241">
    <property type="entry name" value="Methyltransf_11"/>
    <property type="match status" value="1"/>
</dbReference>
<sequence>MATYTTEITSDKIVSDNPIHQRLLRAYYLAQPYVKGKLLELGCGEGRGVELLSPLAEEYLALDKIEEIIQKLSKTYPKVRFQQAVFPPFENVPDNEFDWIVSFQVIEHIKNDKLFLEEIHRVLKPGGKALITTPNIKMTLTRNPWHIREYTAQELSDLVKSVFGNVEMKGITGNEKVMEYYEMNKKSVRKITRFDIFNLQYRLPAALLRIPYDILNRMNRNSLKSSDNSLVSSIHQEDYLLSDDPDNSLDLFCIMEKV</sequence>
<dbReference type="EMBL" id="JAUJEA010000001">
    <property type="protein sequence ID" value="MDN5200720.1"/>
    <property type="molecule type" value="Genomic_DNA"/>
</dbReference>
<dbReference type="InterPro" id="IPR029063">
    <property type="entry name" value="SAM-dependent_MTases_sf"/>
</dbReference>
<reference evidence="2" key="1">
    <citation type="submission" date="2023-06" db="EMBL/GenBank/DDBJ databases">
        <title>Genomic of Parafulvivirga corallium.</title>
        <authorList>
            <person name="Wang G."/>
        </authorList>
    </citation>
    <scope>NUCLEOTIDE SEQUENCE</scope>
    <source>
        <strain evidence="2">BMA10</strain>
    </source>
</reference>
<dbReference type="GO" id="GO:0008168">
    <property type="term" value="F:methyltransferase activity"/>
    <property type="evidence" value="ECO:0007669"/>
    <property type="project" value="UniProtKB-KW"/>
</dbReference>
<evidence type="ECO:0000313" key="2">
    <source>
        <dbReference type="EMBL" id="MDN5200720.1"/>
    </source>
</evidence>
<keyword evidence="2" id="KW-0489">Methyltransferase</keyword>
<dbReference type="EC" id="2.1.1.-" evidence="2"/>
<dbReference type="Gene3D" id="3.40.50.150">
    <property type="entry name" value="Vaccinia Virus protein VP39"/>
    <property type="match status" value="1"/>
</dbReference>
<feature type="domain" description="Methyltransferase type 11" evidence="1">
    <location>
        <begin position="39"/>
        <end position="131"/>
    </location>
</feature>
<gene>
    <name evidence="2" type="ORF">QQ008_05095</name>
</gene>
<keyword evidence="3" id="KW-1185">Reference proteome</keyword>
<dbReference type="RefSeq" id="WP_346750868.1">
    <property type="nucleotide sequence ID" value="NZ_JAUJEA010000001.1"/>
</dbReference>
<proteinExistence type="predicted"/>
<keyword evidence="2" id="KW-0808">Transferase</keyword>
<evidence type="ECO:0000313" key="3">
    <source>
        <dbReference type="Proteomes" id="UP001172082"/>
    </source>
</evidence>
<organism evidence="2 3">
    <name type="scientific">Splendidivirga corallicola</name>
    <dbReference type="NCBI Taxonomy" id="3051826"/>
    <lineage>
        <taxon>Bacteria</taxon>
        <taxon>Pseudomonadati</taxon>
        <taxon>Bacteroidota</taxon>
        <taxon>Cytophagia</taxon>
        <taxon>Cytophagales</taxon>
        <taxon>Splendidivirgaceae</taxon>
        <taxon>Splendidivirga</taxon>
    </lineage>
</organism>
<dbReference type="Proteomes" id="UP001172082">
    <property type="component" value="Unassembled WGS sequence"/>
</dbReference>
<evidence type="ECO:0000259" key="1">
    <source>
        <dbReference type="Pfam" id="PF08241"/>
    </source>
</evidence>
<dbReference type="CDD" id="cd02440">
    <property type="entry name" value="AdoMet_MTases"/>
    <property type="match status" value="1"/>
</dbReference>
<protein>
    <submittedName>
        <fullName evidence="2">Class I SAM-dependent methyltransferase</fullName>
        <ecNumber evidence="2">2.1.1.-</ecNumber>
    </submittedName>
</protein>
<name>A0ABT8KJ30_9BACT</name>
<comment type="caution">
    <text evidence="2">The sequence shown here is derived from an EMBL/GenBank/DDBJ whole genome shotgun (WGS) entry which is preliminary data.</text>
</comment>
<dbReference type="InterPro" id="IPR013216">
    <property type="entry name" value="Methyltransf_11"/>
</dbReference>
<dbReference type="GO" id="GO:0032259">
    <property type="term" value="P:methylation"/>
    <property type="evidence" value="ECO:0007669"/>
    <property type="project" value="UniProtKB-KW"/>
</dbReference>
<dbReference type="PANTHER" id="PTHR43861">
    <property type="entry name" value="TRANS-ACONITATE 2-METHYLTRANSFERASE-RELATED"/>
    <property type="match status" value="1"/>
</dbReference>